<evidence type="ECO:0000256" key="4">
    <source>
        <dbReference type="SAM" id="MobiDB-lite"/>
    </source>
</evidence>
<feature type="repeat" description="TPR" evidence="3">
    <location>
        <begin position="9"/>
        <end position="42"/>
    </location>
</feature>
<dbReference type="EMBL" id="PGVA01000003">
    <property type="protein sequence ID" value="PLR86410.1"/>
    <property type="molecule type" value="Genomic_DNA"/>
</dbReference>
<accession>A0A2N5GS72</accession>
<dbReference type="AlphaFoldDB" id="A0A2N5GS72"/>
<evidence type="ECO:0000256" key="2">
    <source>
        <dbReference type="ARBA" id="ARBA00022803"/>
    </source>
</evidence>
<gene>
    <name evidence="5" type="ORF">CU635_01670</name>
    <name evidence="6" type="ORF">CVD25_07515</name>
</gene>
<dbReference type="Proteomes" id="UP000234951">
    <property type="component" value="Unassembled WGS sequence"/>
</dbReference>
<feature type="compositionally biased region" description="Basic and acidic residues" evidence="4">
    <location>
        <begin position="75"/>
        <end position="84"/>
    </location>
</feature>
<name>A0A2N5GS72_9BACI</name>
<reference evidence="6 8" key="2">
    <citation type="submission" date="2017-12" db="EMBL/GenBank/DDBJ databases">
        <title>Comparative Functional Genomics of Dry Heat Resistant strains isolated from the Viking Spacecraft.</title>
        <authorList>
            <person name="Seuylemezian A."/>
            <person name="Cooper K."/>
            <person name="Vaishampayan P."/>
        </authorList>
    </citation>
    <scope>NUCLEOTIDE SEQUENCE [LARGE SCALE GENOMIC DNA]</scope>
    <source>
        <strain evidence="6 8">ATCC 29669</strain>
    </source>
</reference>
<evidence type="ECO:0000313" key="6">
    <source>
        <dbReference type="EMBL" id="PLR98640.1"/>
    </source>
</evidence>
<proteinExistence type="predicted"/>
<dbReference type="SMART" id="SM00028">
    <property type="entry name" value="TPR"/>
    <property type="match status" value="1"/>
</dbReference>
<evidence type="ECO:0000256" key="3">
    <source>
        <dbReference type="PROSITE-ProRule" id="PRU00339"/>
    </source>
</evidence>
<comment type="caution">
    <text evidence="5">The sequence shown here is derived from an EMBL/GenBank/DDBJ whole genome shotgun (WGS) entry which is preliminary data.</text>
</comment>
<dbReference type="Proteomes" id="UP000235114">
    <property type="component" value="Unassembled WGS sequence"/>
</dbReference>
<dbReference type="Gene3D" id="1.25.40.10">
    <property type="entry name" value="Tetratricopeptide repeat domain"/>
    <property type="match status" value="1"/>
</dbReference>
<keyword evidence="8" id="KW-1185">Reference proteome</keyword>
<evidence type="ECO:0000313" key="8">
    <source>
        <dbReference type="Proteomes" id="UP000235114"/>
    </source>
</evidence>
<feature type="region of interest" description="Disordered" evidence="4">
    <location>
        <begin position="75"/>
        <end position="100"/>
    </location>
</feature>
<dbReference type="InterPro" id="IPR011990">
    <property type="entry name" value="TPR-like_helical_dom_sf"/>
</dbReference>
<protein>
    <submittedName>
        <fullName evidence="5">Uncharacterized protein</fullName>
    </submittedName>
</protein>
<evidence type="ECO:0000313" key="5">
    <source>
        <dbReference type="EMBL" id="PLR86410.1"/>
    </source>
</evidence>
<dbReference type="PROSITE" id="PS50005">
    <property type="entry name" value="TPR"/>
    <property type="match status" value="1"/>
</dbReference>
<dbReference type="EMBL" id="PGVD01000021">
    <property type="protein sequence ID" value="PLR98640.1"/>
    <property type="molecule type" value="Genomic_DNA"/>
</dbReference>
<reference evidence="5 7" key="1">
    <citation type="submission" date="2017-11" db="EMBL/GenBank/DDBJ databases">
        <title>Comparitive Functional Genomics of Dry Heat Resistant strains isolated from the Viking Spacecraft.</title>
        <authorList>
            <person name="Seuylemezian A."/>
            <person name="Cooper K."/>
            <person name="Vaishampayan P."/>
        </authorList>
    </citation>
    <scope>NUCLEOTIDE SEQUENCE [LARGE SCALE GENOMIC DNA]</scope>
    <source>
        <strain evidence="5 7">M4.6</strain>
    </source>
</reference>
<dbReference type="InterPro" id="IPR013105">
    <property type="entry name" value="TPR_2"/>
</dbReference>
<evidence type="ECO:0000256" key="1">
    <source>
        <dbReference type="ARBA" id="ARBA00022737"/>
    </source>
</evidence>
<dbReference type="PROSITE" id="PS50293">
    <property type="entry name" value="TPR_REGION"/>
    <property type="match status" value="1"/>
</dbReference>
<keyword evidence="1" id="KW-0677">Repeat</keyword>
<dbReference type="Pfam" id="PF07719">
    <property type="entry name" value="TPR_2"/>
    <property type="match status" value="1"/>
</dbReference>
<sequence>MSELEVSLAQTKFKLGLAYAGAGKHDDALKQLDDALELDPDNFLIRKQRWYIRFPEKFSPVIDIEWQQKQLERERAEEQMRSDDVCGPDGCIIPGTQKTD</sequence>
<keyword evidence="2 3" id="KW-0802">TPR repeat</keyword>
<dbReference type="SUPFAM" id="SSF48452">
    <property type="entry name" value="TPR-like"/>
    <property type="match status" value="1"/>
</dbReference>
<dbReference type="InterPro" id="IPR019734">
    <property type="entry name" value="TPR_rpt"/>
</dbReference>
<evidence type="ECO:0000313" key="7">
    <source>
        <dbReference type="Proteomes" id="UP000234951"/>
    </source>
</evidence>
<organism evidence="5 7">
    <name type="scientific">Bacillus canaveralius</name>
    <dbReference type="NCBI Taxonomy" id="1403243"/>
    <lineage>
        <taxon>Bacteria</taxon>
        <taxon>Bacillati</taxon>
        <taxon>Bacillota</taxon>
        <taxon>Bacilli</taxon>
        <taxon>Bacillales</taxon>
        <taxon>Bacillaceae</taxon>
        <taxon>Bacillus</taxon>
    </lineage>
</organism>